<proteinExistence type="predicted"/>
<evidence type="ECO:0000313" key="2">
    <source>
        <dbReference type="Proteomes" id="UP000066284"/>
    </source>
</evidence>
<dbReference type="AlphaFoldDB" id="A0A0S4KV44"/>
<dbReference type="OrthoDB" id="7667294at2"/>
<accession>A0A0S4KV44</accession>
<protein>
    <submittedName>
        <fullName evidence="1">Uncharacterized protein</fullName>
    </submittedName>
</protein>
<dbReference type="KEGG" id="nio:NITINOP_2209"/>
<dbReference type="RefSeq" id="WP_062485328.1">
    <property type="nucleotide sequence ID" value="NZ_LN885086.1"/>
</dbReference>
<gene>
    <name evidence="1" type="ORF">NITINOP_2209</name>
</gene>
<name>A0A0S4KV44_9BACT</name>
<reference evidence="2" key="1">
    <citation type="submission" date="2015-09" db="EMBL/GenBank/DDBJ databases">
        <authorList>
            <person name="Daims H."/>
        </authorList>
    </citation>
    <scope>NUCLEOTIDE SEQUENCE [LARGE SCALE GENOMIC DNA]</scope>
</reference>
<organism evidence="1 2">
    <name type="scientific">Candidatus Nitrospira inopinata</name>
    <dbReference type="NCBI Taxonomy" id="1715989"/>
    <lineage>
        <taxon>Bacteria</taxon>
        <taxon>Pseudomonadati</taxon>
        <taxon>Nitrospirota</taxon>
        <taxon>Nitrospiria</taxon>
        <taxon>Nitrospirales</taxon>
        <taxon>Nitrospiraceae</taxon>
        <taxon>Nitrospira</taxon>
    </lineage>
</organism>
<dbReference type="EMBL" id="LN885086">
    <property type="protein sequence ID" value="CUQ67181.1"/>
    <property type="molecule type" value="Genomic_DNA"/>
</dbReference>
<keyword evidence="2" id="KW-1185">Reference proteome</keyword>
<evidence type="ECO:0000313" key="1">
    <source>
        <dbReference type="EMBL" id="CUQ67181.1"/>
    </source>
</evidence>
<sequence length="145" mass="16413">MSLPATSERSSGPPKFGIFVRFRVVTFQETFHGLLVWTAGLVGRMYGPNNVVTGSASSFIPVDIQIIKEPPDVSYFDLPYMDNIKLAESNRFALVLKGIYRGSDEDESAEADIEAIRFRNDFMSLRDRPLFEEMLKKLQQSPSTR</sequence>
<dbReference type="Proteomes" id="UP000066284">
    <property type="component" value="Chromosome 1"/>
</dbReference>